<dbReference type="EMBL" id="KY684104">
    <property type="protein sequence ID" value="ARF10684.1"/>
    <property type="molecule type" value="Genomic_DNA"/>
</dbReference>
<dbReference type="GO" id="GO:0016301">
    <property type="term" value="F:kinase activity"/>
    <property type="evidence" value="ECO:0007669"/>
    <property type="project" value="UniProtKB-KW"/>
</dbReference>
<keyword evidence="1" id="KW-0418">Kinase</keyword>
<organism evidence="1">
    <name type="scientific">Hokovirus HKV1</name>
    <dbReference type="NCBI Taxonomy" id="1977638"/>
    <lineage>
        <taxon>Viruses</taxon>
        <taxon>Varidnaviria</taxon>
        <taxon>Bamfordvirae</taxon>
        <taxon>Nucleocytoviricota</taxon>
        <taxon>Megaviricetes</taxon>
        <taxon>Imitervirales</taxon>
        <taxon>Mimiviridae</taxon>
        <taxon>Klosneuvirinae</taxon>
        <taxon>Hokovirus</taxon>
    </lineage>
</organism>
<sequence>MFYKDKYIKYKKKYLALKNTDINNQTSGGKKCSIDDTDTILFGDGSSTAIVVITKNKKVYKIFTEYIFTPDIELDEKIKKKNIRVNNEIKIYELLTKNIVDKNISNHIVKYIGSNNCDNAKLLFKKCPKSYVEFIKLSDVQKTKMCNNFYKGYPRRKLNDKYRVVEIEYCNYSCADFIRDVSNLPEIEMEKYLDIFFFKIIHTILSIQKIFPYFTHNDLFMRNILGLREKDNGNYYTYNFNKKNYYIPQKKFFPKINDFGLTNLNDEYKNVKLYKSEYKDVYNIIFDVYNGGNLGSRSLSELCKDHPNKLKFLKLYFSNYFNVDIVDEYKTKSTTQMNWDWSNILDDEFLKSIEMKNPVDLLNGYFYNIFGKINENISR</sequence>
<evidence type="ECO:0000313" key="1">
    <source>
        <dbReference type="EMBL" id="ARF10684.1"/>
    </source>
</evidence>
<proteinExistence type="predicted"/>
<accession>A0A1V0SGC0</accession>
<protein>
    <submittedName>
        <fullName evidence="1">Divergent protein kinase</fullName>
    </submittedName>
</protein>
<name>A0A1V0SGC0_9VIRU</name>
<keyword evidence="1" id="KW-0808">Transferase</keyword>
<gene>
    <name evidence="1" type="ORF">Hokovirus_2_211</name>
</gene>
<reference evidence="1" key="1">
    <citation type="journal article" date="2017" name="Science">
        <title>Giant viruses with an expanded complement of translation system components.</title>
        <authorList>
            <person name="Schulz F."/>
            <person name="Yutin N."/>
            <person name="Ivanova N.N."/>
            <person name="Ortega D.R."/>
            <person name="Lee T.K."/>
            <person name="Vierheilig J."/>
            <person name="Daims H."/>
            <person name="Horn M."/>
            <person name="Wagner M."/>
            <person name="Jensen G.J."/>
            <person name="Kyrpides N.C."/>
            <person name="Koonin E.V."/>
            <person name="Woyke T."/>
        </authorList>
    </citation>
    <scope>NUCLEOTIDE SEQUENCE</scope>
    <source>
        <strain evidence="1">HKV1</strain>
    </source>
</reference>